<protein>
    <submittedName>
        <fullName evidence="2">ComEA family DNA-binding protein</fullName>
    </submittedName>
</protein>
<evidence type="ECO:0000313" key="2">
    <source>
        <dbReference type="EMBL" id="RGQ51137.1"/>
    </source>
</evidence>
<dbReference type="InterPro" id="IPR051675">
    <property type="entry name" value="Endo/Exo/Phosphatase_dom_1"/>
</dbReference>
<dbReference type="PROSITE" id="PS51257">
    <property type="entry name" value="PROKAR_LIPOPROTEIN"/>
    <property type="match status" value="1"/>
</dbReference>
<sequence length="201" mass="22235">MMHSVEKENAMNRKRKVFLVIIFCMGVFCGCGSRNNVYLEKIQTETSEVPQTEEKDCQEEMGSCMVYVCGAVENPGVYELPENSRVYEAVAMAGGMTEDAGMEAVNQAEFVTDGQMLRIPTMEEVAAAQEESESNVDDGLLDINRASVADFMTLPGIGQSKAEALFQYREAHGRFSSIEEIMNVDGIKEGVFNKIKDSIKV</sequence>
<dbReference type="AlphaFoldDB" id="A0A3R5YXC8"/>
<dbReference type="GO" id="GO:0006281">
    <property type="term" value="P:DNA repair"/>
    <property type="evidence" value="ECO:0007669"/>
    <property type="project" value="InterPro"/>
</dbReference>
<dbReference type="SUPFAM" id="SSF47781">
    <property type="entry name" value="RuvA domain 2-like"/>
    <property type="match status" value="1"/>
</dbReference>
<dbReference type="GO" id="GO:0003677">
    <property type="term" value="F:DNA binding"/>
    <property type="evidence" value="ECO:0007669"/>
    <property type="project" value="UniProtKB-KW"/>
</dbReference>
<dbReference type="NCBIfam" id="TIGR00426">
    <property type="entry name" value="competence protein ComEA helix-hairpin-helix repeat region"/>
    <property type="match status" value="1"/>
</dbReference>
<reference evidence="2 3" key="1">
    <citation type="submission" date="2018-08" db="EMBL/GenBank/DDBJ databases">
        <title>A genome reference for cultivated species of the human gut microbiota.</title>
        <authorList>
            <person name="Zou Y."/>
            <person name="Xue W."/>
            <person name="Luo G."/>
        </authorList>
    </citation>
    <scope>NUCLEOTIDE SEQUENCE [LARGE SCALE GENOMIC DNA]</scope>
    <source>
        <strain evidence="2 3">AF28-15</strain>
    </source>
</reference>
<dbReference type="Pfam" id="PF10531">
    <property type="entry name" value="SLBB"/>
    <property type="match status" value="1"/>
</dbReference>
<dbReference type="InterPro" id="IPR004509">
    <property type="entry name" value="Competence_ComEA_HhH"/>
</dbReference>
<dbReference type="InterPro" id="IPR010994">
    <property type="entry name" value="RuvA_2-like"/>
</dbReference>
<dbReference type="Gene3D" id="1.10.150.280">
    <property type="entry name" value="AF1531-like domain"/>
    <property type="match status" value="1"/>
</dbReference>
<dbReference type="InterPro" id="IPR019554">
    <property type="entry name" value="Soluble_ligand-bd"/>
</dbReference>
<accession>A0A3R5YXC8</accession>
<proteinExistence type="predicted"/>
<evidence type="ECO:0000313" key="3">
    <source>
        <dbReference type="Proteomes" id="UP000283738"/>
    </source>
</evidence>
<dbReference type="SMART" id="SM00278">
    <property type="entry name" value="HhH1"/>
    <property type="match status" value="2"/>
</dbReference>
<comment type="caution">
    <text evidence="2">The sequence shown here is derived from an EMBL/GenBank/DDBJ whole genome shotgun (WGS) entry which is preliminary data.</text>
</comment>
<dbReference type="PANTHER" id="PTHR21180:SF32">
    <property type="entry name" value="ENDONUCLEASE_EXONUCLEASE_PHOSPHATASE FAMILY DOMAIN-CONTAINING PROTEIN 1"/>
    <property type="match status" value="1"/>
</dbReference>
<dbReference type="InterPro" id="IPR003583">
    <property type="entry name" value="Hlx-hairpin-Hlx_DNA-bd_motif"/>
</dbReference>
<organism evidence="2 3">
    <name type="scientific">Roseburia inulinivorans</name>
    <dbReference type="NCBI Taxonomy" id="360807"/>
    <lineage>
        <taxon>Bacteria</taxon>
        <taxon>Bacillati</taxon>
        <taxon>Bacillota</taxon>
        <taxon>Clostridia</taxon>
        <taxon>Lachnospirales</taxon>
        <taxon>Lachnospiraceae</taxon>
        <taxon>Roseburia</taxon>
    </lineage>
</organism>
<dbReference type="EMBL" id="QRTF01000010">
    <property type="protein sequence ID" value="RGQ51137.1"/>
    <property type="molecule type" value="Genomic_DNA"/>
</dbReference>
<dbReference type="PANTHER" id="PTHR21180">
    <property type="entry name" value="ENDONUCLEASE/EXONUCLEASE/PHOSPHATASE FAMILY DOMAIN-CONTAINING PROTEIN 1"/>
    <property type="match status" value="1"/>
</dbReference>
<dbReference type="GO" id="GO:0015628">
    <property type="term" value="P:protein secretion by the type II secretion system"/>
    <property type="evidence" value="ECO:0007669"/>
    <property type="project" value="TreeGrafter"/>
</dbReference>
<dbReference type="Proteomes" id="UP000283738">
    <property type="component" value="Unassembled WGS sequence"/>
</dbReference>
<dbReference type="Gene3D" id="3.10.560.10">
    <property type="entry name" value="Outer membrane lipoprotein wza domain like"/>
    <property type="match status" value="1"/>
</dbReference>
<feature type="domain" description="Helix-hairpin-helix DNA-binding motif class 1" evidence="1">
    <location>
        <begin position="179"/>
        <end position="198"/>
    </location>
</feature>
<keyword evidence="2" id="KW-0238">DNA-binding</keyword>
<dbReference type="GO" id="GO:0015627">
    <property type="term" value="C:type II protein secretion system complex"/>
    <property type="evidence" value="ECO:0007669"/>
    <property type="project" value="TreeGrafter"/>
</dbReference>
<evidence type="ECO:0000259" key="1">
    <source>
        <dbReference type="SMART" id="SM00278"/>
    </source>
</evidence>
<gene>
    <name evidence="2" type="ORF">DWY96_06400</name>
</gene>
<feature type="domain" description="Helix-hairpin-helix DNA-binding motif class 1" evidence="1">
    <location>
        <begin position="149"/>
        <end position="168"/>
    </location>
</feature>
<dbReference type="Pfam" id="PF12836">
    <property type="entry name" value="HHH_3"/>
    <property type="match status" value="1"/>
</dbReference>
<name>A0A3R5YXC8_9FIRM</name>